<dbReference type="InterPro" id="IPR012337">
    <property type="entry name" value="RNaseH-like_sf"/>
</dbReference>
<evidence type="ECO:0000259" key="1">
    <source>
        <dbReference type="SMART" id="SM00732"/>
    </source>
</evidence>
<dbReference type="GO" id="GO:0006139">
    <property type="term" value="P:nucleobase-containing compound metabolic process"/>
    <property type="evidence" value="ECO:0007669"/>
    <property type="project" value="InterPro"/>
</dbReference>
<dbReference type="AlphaFoldDB" id="A0A938XV96"/>
<name>A0A938XV96_9FIRM</name>
<comment type="caution">
    <text evidence="2">The sequence shown here is derived from an EMBL/GenBank/DDBJ whole genome shotgun (WGS) entry which is preliminary data.</text>
</comment>
<dbReference type="SUPFAM" id="SSF53098">
    <property type="entry name" value="Ribonuclease H-like"/>
    <property type="match status" value="1"/>
</dbReference>
<dbReference type="Gene3D" id="3.30.420.140">
    <property type="entry name" value="YqgF/RNase H-like domain"/>
    <property type="match status" value="1"/>
</dbReference>
<dbReference type="InterPro" id="IPR006641">
    <property type="entry name" value="YqgF/RNaseH-like_dom"/>
</dbReference>
<proteinExistence type="predicted"/>
<keyword evidence="3" id="KW-1185">Reference proteome</keyword>
<gene>
    <name evidence="2" type="ORF">JOC47_001815</name>
</gene>
<dbReference type="EMBL" id="JAFBDQ010000008">
    <property type="protein sequence ID" value="MBM7556961.1"/>
    <property type="molecule type" value="Genomic_DNA"/>
</dbReference>
<evidence type="ECO:0000313" key="2">
    <source>
        <dbReference type="EMBL" id="MBM7556961.1"/>
    </source>
</evidence>
<dbReference type="InterPro" id="IPR037027">
    <property type="entry name" value="YqgF/RNaseH-like_dom_sf"/>
</dbReference>
<evidence type="ECO:0000313" key="3">
    <source>
        <dbReference type="Proteomes" id="UP000774000"/>
    </source>
</evidence>
<sequence length="130" mass="14491">MIAAVDPGRDKCGLAVVEDSGEIIMQEVLARQKLAKRIVSVADKYNLQLVVLGNGTFSEEIKKVITGNDLLVEVVNERNSTLEARKLYWEHNPPQGWRKLIPTALQTPQIAVDGYAAVILAQRYLNNYLT</sequence>
<accession>A0A938XV96</accession>
<dbReference type="InterPro" id="IPR032639">
    <property type="entry name" value="Tex_YqgF"/>
</dbReference>
<protein>
    <submittedName>
        <fullName evidence="2">RNase H-fold protein (Predicted Holliday junction resolvase)</fullName>
    </submittedName>
</protein>
<dbReference type="SMART" id="SM00732">
    <property type="entry name" value="YqgFc"/>
    <property type="match status" value="1"/>
</dbReference>
<organism evidence="2 3">
    <name type="scientific">Halanaerobacter jeridensis</name>
    <dbReference type="NCBI Taxonomy" id="706427"/>
    <lineage>
        <taxon>Bacteria</taxon>
        <taxon>Bacillati</taxon>
        <taxon>Bacillota</taxon>
        <taxon>Clostridia</taxon>
        <taxon>Halanaerobiales</taxon>
        <taxon>Halobacteroidaceae</taxon>
        <taxon>Halanaerobacter</taxon>
    </lineage>
</organism>
<reference evidence="2" key="1">
    <citation type="submission" date="2021-01" db="EMBL/GenBank/DDBJ databases">
        <title>Genomic Encyclopedia of Type Strains, Phase IV (KMG-IV): sequencing the most valuable type-strain genomes for metagenomic binning, comparative biology and taxonomic classification.</title>
        <authorList>
            <person name="Goeker M."/>
        </authorList>
    </citation>
    <scope>NUCLEOTIDE SEQUENCE</scope>
    <source>
        <strain evidence="2">DSM 23230</strain>
    </source>
</reference>
<dbReference type="Proteomes" id="UP000774000">
    <property type="component" value="Unassembled WGS sequence"/>
</dbReference>
<dbReference type="RefSeq" id="WP_204701729.1">
    <property type="nucleotide sequence ID" value="NZ_JAFBDQ010000008.1"/>
</dbReference>
<dbReference type="Pfam" id="PF16921">
    <property type="entry name" value="Tex_YqgF"/>
    <property type="match status" value="1"/>
</dbReference>
<feature type="domain" description="YqgF/RNase H-like" evidence="1">
    <location>
        <begin position="1"/>
        <end position="84"/>
    </location>
</feature>